<dbReference type="GO" id="GO:0005634">
    <property type="term" value="C:nucleus"/>
    <property type="evidence" value="ECO:0007669"/>
    <property type="project" value="UniProtKB-SubCell"/>
</dbReference>
<evidence type="ECO:0000256" key="1">
    <source>
        <dbReference type="ARBA" id="ARBA00004123"/>
    </source>
</evidence>
<keyword evidence="4" id="KW-0804">Transcription</keyword>
<dbReference type="GO" id="GO:0000978">
    <property type="term" value="F:RNA polymerase II cis-regulatory region sequence-specific DNA binding"/>
    <property type="evidence" value="ECO:0007669"/>
    <property type="project" value="TreeGrafter"/>
</dbReference>
<name>A0A182XGB7_ANOQN</name>
<dbReference type="InterPro" id="IPR052207">
    <property type="entry name" value="Max-like/E-box_TFs"/>
</dbReference>
<dbReference type="VEuPathDB" id="VectorBase:AQUA008885"/>
<evidence type="ECO:0000256" key="3">
    <source>
        <dbReference type="ARBA" id="ARBA00023125"/>
    </source>
</evidence>
<keyword evidence="8" id="KW-1185">Reference proteome</keyword>
<keyword evidence="2" id="KW-0805">Transcription regulation</keyword>
<proteinExistence type="predicted"/>
<evidence type="ECO:0000313" key="8">
    <source>
        <dbReference type="Proteomes" id="UP000076407"/>
    </source>
</evidence>
<dbReference type="GO" id="GO:0000981">
    <property type="term" value="F:DNA-binding transcription factor activity, RNA polymerase II-specific"/>
    <property type="evidence" value="ECO:0007669"/>
    <property type="project" value="TreeGrafter"/>
</dbReference>
<dbReference type="PANTHER" id="PTHR15741:SF37">
    <property type="entry name" value="LD38259P"/>
    <property type="match status" value="1"/>
</dbReference>
<evidence type="ECO:0000256" key="5">
    <source>
        <dbReference type="ARBA" id="ARBA00023242"/>
    </source>
</evidence>
<dbReference type="PANTHER" id="PTHR15741">
    <property type="entry name" value="BASIC HELIX-LOOP-HELIX ZIP TRANSCRIPTION FACTOR"/>
    <property type="match status" value="1"/>
</dbReference>
<comment type="subcellular location">
    <subcellularLocation>
        <location evidence="1">Nucleus</location>
    </subcellularLocation>
</comment>
<dbReference type="Proteomes" id="UP000076407">
    <property type="component" value="Unassembled WGS sequence"/>
</dbReference>
<keyword evidence="5" id="KW-0539">Nucleus</keyword>
<accession>A0A182XGB7</accession>
<reference evidence="7" key="1">
    <citation type="submission" date="2020-05" db="UniProtKB">
        <authorList>
            <consortium name="EnsemblMetazoa"/>
        </authorList>
    </citation>
    <scope>IDENTIFICATION</scope>
    <source>
        <strain evidence="7">SANGQUA</strain>
    </source>
</reference>
<organism evidence="7 8">
    <name type="scientific">Anopheles quadriannulatus</name>
    <name type="common">Mosquito</name>
    <dbReference type="NCBI Taxonomy" id="34691"/>
    <lineage>
        <taxon>Eukaryota</taxon>
        <taxon>Metazoa</taxon>
        <taxon>Ecdysozoa</taxon>
        <taxon>Arthropoda</taxon>
        <taxon>Hexapoda</taxon>
        <taxon>Insecta</taxon>
        <taxon>Pterygota</taxon>
        <taxon>Neoptera</taxon>
        <taxon>Endopterygota</taxon>
        <taxon>Diptera</taxon>
        <taxon>Nematocera</taxon>
        <taxon>Culicoidea</taxon>
        <taxon>Culicidae</taxon>
        <taxon>Anophelinae</taxon>
        <taxon>Anopheles</taxon>
    </lineage>
</organism>
<dbReference type="AlphaFoldDB" id="A0A182XGB7"/>
<evidence type="ECO:0000256" key="6">
    <source>
        <dbReference type="SAM" id="MobiDB-lite"/>
    </source>
</evidence>
<evidence type="ECO:0000256" key="4">
    <source>
        <dbReference type="ARBA" id="ARBA00023163"/>
    </source>
</evidence>
<dbReference type="EnsemblMetazoa" id="AQUA008885-RA">
    <property type="protein sequence ID" value="AQUA008885-PA"/>
    <property type="gene ID" value="AQUA008885"/>
</dbReference>
<protein>
    <submittedName>
        <fullName evidence="7">Uncharacterized protein</fullName>
    </submittedName>
</protein>
<evidence type="ECO:0000256" key="2">
    <source>
        <dbReference type="ARBA" id="ARBA00023015"/>
    </source>
</evidence>
<sequence>NKSLIDPLFGVYLCLYHSNLHTALPASGAPVSRQRTGRVKELYHHYVRQRTLDNWKFWIFGLIFEPLLNSYNQTVSVASMDEMYRTSQLWVDQHCSLVELRPAVSNQLRQLSTTTDVLSDPPSSLQEEVLKAISNSSSNCLAPRGSGKGGSRGGSSTETSPHRS</sequence>
<feature type="region of interest" description="Disordered" evidence="6">
    <location>
        <begin position="136"/>
        <end position="164"/>
    </location>
</feature>
<evidence type="ECO:0000313" key="7">
    <source>
        <dbReference type="EnsemblMetazoa" id="AQUA008885-PA"/>
    </source>
</evidence>
<dbReference type="STRING" id="34691.A0A182XGB7"/>
<keyword evidence="3" id="KW-0238">DNA-binding</keyword>